<evidence type="ECO:0000313" key="1">
    <source>
        <dbReference type="EMBL" id="CBX27490.1"/>
    </source>
</evidence>
<protein>
    <submittedName>
        <fullName evidence="1">Uncharacterized protein</fullName>
    </submittedName>
</protein>
<organism evidence="1">
    <name type="scientific">uncultured Desulfobacterium sp</name>
    <dbReference type="NCBI Taxonomy" id="201089"/>
    <lineage>
        <taxon>Bacteria</taxon>
        <taxon>Pseudomonadati</taxon>
        <taxon>Thermodesulfobacteriota</taxon>
        <taxon>Desulfobacteria</taxon>
        <taxon>Desulfobacterales</taxon>
        <taxon>Desulfobacteriaceae</taxon>
        <taxon>Desulfobacterium</taxon>
        <taxon>environmental samples</taxon>
    </lineage>
</organism>
<dbReference type="AlphaFoldDB" id="E1YA96"/>
<name>E1YA96_9BACT</name>
<accession>E1YA96</accession>
<dbReference type="EMBL" id="FR695866">
    <property type="protein sequence ID" value="CBX27490.1"/>
    <property type="molecule type" value="Genomic_DNA"/>
</dbReference>
<reference evidence="1" key="1">
    <citation type="journal article" date="2011" name="Environ. Microbiol.">
        <title>Genomic insights into the metabolic potential of the polycyclic aromatic hydrocarbon degrading sulfate-reducing Deltaproteobacterium N47.</title>
        <authorList>
            <person name="Bergmann F."/>
            <person name="Selesi D."/>
            <person name="Weinmaier T."/>
            <person name="Tischler P."/>
            <person name="Rattei T."/>
            <person name="Meckenstock R.U."/>
        </authorList>
    </citation>
    <scope>NUCLEOTIDE SEQUENCE</scope>
</reference>
<sequence>MFKRAGNGNKRKLQLFEKNHKLCFLLDKDNLLIINNKA</sequence>
<gene>
    <name evidence="1" type="ORF">N47_H23120</name>
</gene>
<proteinExistence type="predicted"/>